<dbReference type="InterPro" id="IPR014825">
    <property type="entry name" value="DNA_alkylation"/>
</dbReference>
<dbReference type="eggNOG" id="COG4912">
    <property type="taxonomic scope" value="Bacteria"/>
</dbReference>
<dbReference type="EMBL" id="AJAR01000031">
    <property type="protein sequence ID" value="EOH92257.1"/>
    <property type="molecule type" value="Genomic_DNA"/>
</dbReference>
<dbReference type="STRING" id="155618.RV06_GL003101"/>
<comment type="caution">
    <text evidence="1">The sequence shown here is derived from an EMBL/GenBank/DDBJ whole genome shotgun (WGS) entry which is preliminary data.</text>
</comment>
<dbReference type="Gene3D" id="1.25.10.90">
    <property type="match status" value="1"/>
</dbReference>
<keyword evidence="4" id="KW-1185">Reference proteome</keyword>
<name>R2Q6V7_9ENTE</name>
<dbReference type="RefSeq" id="WP_010763397.1">
    <property type="nucleotide sequence ID" value="NZ_KB946316.1"/>
</dbReference>
<dbReference type="CDD" id="cd06561">
    <property type="entry name" value="AlkD_like"/>
    <property type="match status" value="1"/>
</dbReference>
<reference evidence="2 4" key="2">
    <citation type="submission" date="2013-03" db="EMBL/GenBank/DDBJ databases">
        <title>The Genome Sequence of Enterococcus haemoperoxidus BAA-382 (PacBio/Illumina hybrid assembly).</title>
        <authorList>
            <consortium name="The Broad Institute Genomics Platform"/>
            <consortium name="The Broad Institute Genome Sequencing Center for Infectious Disease"/>
            <person name="Earl A."/>
            <person name="Russ C."/>
            <person name="Gilmore M."/>
            <person name="Surin D."/>
            <person name="Walker B."/>
            <person name="Young S."/>
            <person name="Zeng Q."/>
            <person name="Gargeya S."/>
            <person name="Fitzgerald M."/>
            <person name="Haas B."/>
            <person name="Abouelleil A."/>
            <person name="Allen A.W."/>
            <person name="Alvarado L."/>
            <person name="Arachchi H.M."/>
            <person name="Berlin A.M."/>
            <person name="Chapman S.B."/>
            <person name="Gainer-Dewar J."/>
            <person name="Goldberg J."/>
            <person name="Griggs A."/>
            <person name="Gujja S."/>
            <person name="Hansen M."/>
            <person name="Howarth C."/>
            <person name="Imamovic A."/>
            <person name="Ireland A."/>
            <person name="Larimer J."/>
            <person name="McCowan C."/>
            <person name="Murphy C."/>
            <person name="Pearson M."/>
            <person name="Poon T.W."/>
            <person name="Priest M."/>
            <person name="Roberts A."/>
            <person name="Saif S."/>
            <person name="Shea T."/>
            <person name="Sisk P."/>
            <person name="Sykes S."/>
            <person name="Wortman J."/>
            <person name="Nusbaum C."/>
            <person name="Birren B."/>
        </authorList>
    </citation>
    <scope>NUCLEOTIDE SEQUENCE [LARGE SCALE GENOMIC DNA]</scope>
    <source>
        <strain evidence="2 4">ATCC BAA-382</strain>
    </source>
</reference>
<dbReference type="AlphaFoldDB" id="R2Q6V7"/>
<dbReference type="InterPro" id="IPR016024">
    <property type="entry name" value="ARM-type_fold"/>
</dbReference>
<dbReference type="Proteomes" id="UP000014197">
    <property type="component" value="Unassembled WGS sequence"/>
</dbReference>
<sequence length="236" mass="26217">MNIEDVMSRLKELGTEQTKKTLRKYGATEPFYGVKIGDLKKYLVKEVKKDQNLALALFDTGNSDAQYLAGLSIQPKLVTKEQLQHWGEKSHWSAISEAIVASVAAESPFAVELAREWLTSTDELIENTGWCCYGKYISIAPNDQIDYKEVANLLKSVKETIHHSPKGVRYCMNQFVIYVGVHYSPLLAEAQKVAEEIGEITGSFGDVSCNVPLASKAIQKTLDSGRNGLKKKRAVC</sequence>
<evidence type="ECO:0000313" key="2">
    <source>
        <dbReference type="EMBL" id="EOT61942.1"/>
    </source>
</evidence>
<dbReference type="PATRIC" id="fig|1158608.3.peg.3177"/>
<dbReference type="OrthoDB" id="9801369at2"/>
<proteinExistence type="predicted"/>
<dbReference type="EMBL" id="ASVY01000002">
    <property type="protein sequence ID" value="EOT61942.1"/>
    <property type="molecule type" value="Genomic_DNA"/>
</dbReference>
<evidence type="ECO:0000313" key="4">
    <source>
        <dbReference type="Proteomes" id="UP000014197"/>
    </source>
</evidence>
<evidence type="ECO:0000313" key="3">
    <source>
        <dbReference type="Proteomes" id="UP000013858"/>
    </source>
</evidence>
<organism evidence="1 3">
    <name type="scientific">Enterococcus haemoperoxidus ATCC BAA-382</name>
    <dbReference type="NCBI Taxonomy" id="1158608"/>
    <lineage>
        <taxon>Bacteria</taxon>
        <taxon>Bacillati</taxon>
        <taxon>Bacillota</taxon>
        <taxon>Bacilli</taxon>
        <taxon>Lactobacillales</taxon>
        <taxon>Enterococcaceae</taxon>
        <taxon>Enterococcus</taxon>
    </lineage>
</organism>
<dbReference type="PANTHER" id="PTHR41291">
    <property type="entry name" value="DNA ALKYLATION REPAIR PROTEIN"/>
    <property type="match status" value="1"/>
</dbReference>
<dbReference type="PANTHER" id="PTHR41291:SF1">
    <property type="entry name" value="DNA ALKYLATION REPAIR PROTEIN"/>
    <property type="match status" value="1"/>
</dbReference>
<dbReference type="Pfam" id="PF08713">
    <property type="entry name" value="DNA_alkylation"/>
    <property type="match status" value="1"/>
</dbReference>
<dbReference type="SUPFAM" id="SSF48371">
    <property type="entry name" value="ARM repeat"/>
    <property type="match status" value="1"/>
</dbReference>
<evidence type="ECO:0008006" key="5">
    <source>
        <dbReference type="Google" id="ProtNLM"/>
    </source>
</evidence>
<reference evidence="1 3" key="1">
    <citation type="submission" date="2013-02" db="EMBL/GenBank/DDBJ databases">
        <title>The Genome Sequence of Enterococcus haemoperoxidus BAA-382.</title>
        <authorList>
            <consortium name="The Broad Institute Genome Sequencing Platform"/>
            <consortium name="The Broad Institute Genome Sequencing Center for Infectious Disease"/>
            <person name="Earl A.M."/>
            <person name="Gilmore M.S."/>
            <person name="Lebreton F."/>
            <person name="Walker B."/>
            <person name="Young S.K."/>
            <person name="Zeng Q."/>
            <person name="Gargeya S."/>
            <person name="Fitzgerald M."/>
            <person name="Haas B."/>
            <person name="Abouelleil A."/>
            <person name="Alvarado L."/>
            <person name="Arachchi H.M."/>
            <person name="Berlin A.M."/>
            <person name="Chapman S.B."/>
            <person name="Dewar J."/>
            <person name="Goldberg J."/>
            <person name="Griggs A."/>
            <person name="Gujja S."/>
            <person name="Hansen M."/>
            <person name="Howarth C."/>
            <person name="Imamovic A."/>
            <person name="Larimer J."/>
            <person name="McCowan C."/>
            <person name="Murphy C."/>
            <person name="Neiman D."/>
            <person name="Pearson M."/>
            <person name="Priest M."/>
            <person name="Roberts A."/>
            <person name="Saif S."/>
            <person name="Shea T."/>
            <person name="Sisk P."/>
            <person name="Sykes S."/>
            <person name="Wortman J."/>
            <person name="Nusbaum C."/>
            <person name="Birren B."/>
        </authorList>
    </citation>
    <scope>NUCLEOTIDE SEQUENCE [LARGE SCALE GENOMIC DNA]</scope>
    <source>
        <strain evidence="1 3">ATCC BAA-382</strain>
    </source>
</reference>
<accession>R2Q6V7</accession>
<gene>
    <name evidence="2" type="ORF">I583_00925</name>
    <name evidence="1" type="ORF">UAW_03242</name>
</gene>
<evidence type="ECO:0000313" key="1">
    <source>
        <dbReference type="EMBL" id="EOH92257.1"/>
    </source>
</evidence>
<protein>
    <recommendedName>
        <fullName evidence="5">DNA alkylation repair protein</fullName>
    </recommendedName>
</protein>
<dbReference type="Proteomes" id="UP000013858">
    <property type="component" value="Unassembled WGS sequence"/>
</dbReference>